<comment type="caution">
    <text evidence="7">The sequence shown here is derived from an EMBL/GenBank/DDBJ whole genome shotgun (WGS) entry which is preliminary data.</text>
</comment>
<dbReference type="Pfam" id="PF04069">
    <property type="entry name" value="OpuAC"/>
    <property type="match status" value="2"/>
</dbReference>
<evidence type="ECO:0000259" key="6">
    <source>
        <dbReference type="Pfam" id="PF04069"/>
    </source>
</evidence>
<feature type="domain" description="ABC-type glycine betaine transport system substrate-binding" evidence="6">
    <location>
        <begin position="38"/>
        <end position="182"/>
    </location>
</feature>
<keyword evidence="4" id="KW-0472">Membrane</keyword>
<dbReference type="PROSITE" id="PS51257">
    <property type="entry name" value="PROKAR_LIPOPROTEIN"/>
    <property type="match status" value="1"/>
</dbReference>
<dbReference type="EMBL" id="JAHLZF010000013">
    <property type="protein sequence ID" value="MBU6081273.1"/>
    <property type="molecule type" value="Genomic_DNA"/>
</dbReference>
<dbReference type="InterPro" id="IPR007210">
    <property type="entry name" value="ABC_Gly_betaine_transp_sub-bd"/>
</dbReference>
<evidence type="ECO:0000256" key="4">
    <source>
        <dbReference type="ARBA" id="ARBA00023136"/>
    </source>
</evidence>
<keyword evidence="3" id="KW-1003">Cell membrane</keyword>
<comment type="subcellular location">
    <subcellularLocation>
        <location evidence="1">Cell membrane</location>
    </subcellularLocation>
</comment>
<protein>
    <submittedName>
        <fullName evidence="7">Glycine/betaine ABC transporter</fullName>
    </submittedName>
</protein>
<dbReference type="Proteomes" id="UP000812672">
    <property type="component" value="Unassembled WGS sequence"/>
</dbReference>
<feature type="chain" id="PRO_5046700568" evidence="5">
    <location>
        <begin position="18"/>
        <end position="304"/>
    </location>
</feature>
<keyword evidence="8" id="KW-1185">Reference proteome</keyword>
<dbReference type="PANTHER" id="PTHR47737">
    <property type="entry name" value="GLYCINE BETAINE/PROLINE BETAINE TRANSPORT SYSTEM PERMEASE PROTEIN PROW"/>
    <property type="match status" value="1"/>
</dbReference>
<dbReference type="PANTHER" id="PTHR47737:SF1">
    <property type="entry name" value="GLYCINE BETAINE_PROLINE BETAINE TRANSPORT SYSTEM PERMEASE PROTEIN PROW"/>
    <property type="match status" value="1"/>
</dbReference>
<sequence length="304" mass="33667">MKSLMIFAVLSFVLFMAACGEDETNASTEEGSEDIGAKYSEEMDYTITGLEPGAGQTELNNQAIEEYESLAGWEQQTSSTGAMLTALDTAIQNEEPIIITAWSPHYKFAKWDIKYLEDPKGIFGEEIYAATLTRLGFEEDHPAALEVIKNFYWDIDKIEETLLRSQEEELEMDVLAEKWVEENEETVAEWTDGIEKGNGEKITVGATLWDEVLFTGNVAKIVLEQHGYDVEFTSLDPAILFESIASGDIDVTLAPWLPTTHGALAEEYEGEFVEVGKNIEGGKLGLAVPSYMEIDSLEDFAPAG</sequence>
<feature type="domain" description="ABC-type glycine betaine transport system substrate-binding" evidence="6">
    <location>
        <begin position="201"/>
        <end position="301"/>
    </location>
</feature>
<name>A0ABS6GQQ1_9BACI</name>
<evidence type="ECO:0000313" key="8">
    <source>
        <dbReference type="Proteomes" id="UP000812672"/>
    </source>
</evidence>
<evidence type="ECO:0000256" key="3">
    <source>
        <dbReference type="ARBA" id="ARBA00022475"/>
    </source>
</evidence>
<feature type="signal peptide" evidence="5">
    <location>
        <begin position="1"/>
        <end position="17"/>
    </location>
</feature>
<keyword evidence="5" id="KW-0732">Signal</keyword>
<organism evidence="7 8">
    <name type="scientific">Allobacillus halotolerans</name>
    <dbReference type="NCBI Taxonomy" id="570278"/>
    <lineage>
        <taxon>Bacteria</taxon>
        <taxon>Bacillati</taxon>
        <taxon>Bacillota</taxon>
        <taxon>Bacilli</taxon>
        <taxon>Bacillales</taxon>
        <taxon>Bacillaceae</taxon>
        <taxon>Allobacillus</taxon>
    </lineage>
</organism>
<proteinExistence type="predicted"/>
<evidence type="ECO:0000256" key="1">
    <source>
        <dbReference type="ARBA" id="ARBA00004236"/>
    </source>
</evidence>
<keyword evidence="2" id="KW-0813">Transport</keyword>
<accession>A0ABS6GQQ1</accession>
<reference evidence="7 8" key="1">
    <citation type="journal article" date="2011" name="Int. J. Syst. Evol. Microbiol.">
        <title>Allobacillus halotolerans gen. nov., sp. nov. isolated from shrimp paste.</title>
        <authorList>
            <person name="Sheu S.Y."/>
            <person name="Arun A.B."/>
            <person name="Jiang S.R."/>
            <person name="Young C.C."/>
            <person name="Chen W.M."/>
        </authorList>
    </citation>
    <scope>NUCLEOTIDE SEQUENCE [LARGE SCALE GENOMIC DNA]</scope>
    <source>
        <strain evidence="7 8">LMG 24826</strain>
    </source>
</reference>
<gene>
    <name evidence="7" type="ORF">KQ486_09645</name>
</gene>
<evidence type="ECO:0000256" key="5">
    <source>
        <dbReference type="SAM" id="SignalP"/>
    </source>
</evidence>
<evidence type="ECO:0000256" key="2">
    <source>
        <dbReference type="ARBA" id="ARBA00022448"/>
    </source>
</evidence>
<evidence type="ECO:0000313" key="7">
    <source>
        <dbReference type="EMBL" id="MBU6081273.1"/>
    </source>
</evidence>